<organism evidence="2 3">
    <name type="scientific">Thermotoga petrophila (strain ATCC BAA-489 / DSM 13996 / JCM 10882 / RKU-10)</name>
    <name type="common">Thermotoga naphthophila</name>
    <dbReference type="NCBI Taxonomy" id="590168"/>
    <lineage>
        <taxon>Bacteria</taxon>
        <taxon>Thermotogati</taxon>
        <taxon>Thermotogota</taxon>
        <taxon>Thermotogae</taxon>
        <taxon>Thermotogales</taxon>
        <taxon>Thermotogaceae</taxon>
        <taxon>Thermotoga</taxon>
    </lineage>
</organism>
<dbReference type="AlphaFoldDB" id="D2C621"/>
<evidence type="ECO:0000313" key="2">
    <source>
        <dbReference type="EMBL" id="ADA66407.1"/>
    </source>
</evidence>
<keyword evidence="3" id="KW-1185">Reference proteome</keyword>
<evidence type="ECO:0000313" key="3">
    <source>
        <dbReference type="Proteomes" id="UP000000940"/>
    </source>
</evidence>
<dbReference type="Proteomes" id="UP000000940">
    <property type="component" value="Chromosome"/>
</dbReference>
<proteinExistence type="predicted"/>
<accession>D2C621</accession>
<dbReference type="HOGENOM" id="CLU_2720994_0_0_0"/>
<reference evidence="2 3" key="1">
    <citation type="submission" date="2009-12" db="EMBL/GenBank/DDBJ databases">
        <title>Complete sequence of Thermotoga petrophila RKU-1.</title>
        <authorList>
            <consortium name="US DOE Joint Genome Institute"/>
            <person name="Lucas S."/>
            <person name="Copeland A."/>
            <person name="Lapidus A."/>
            <person name="Glavina del Rio T."/>
            <person name="Dalin E."/>
            <person name="Tice H."/>
            <person name="Bruce D."/>
            <person name="Goodwin L."/>
            <person name="Pitluck S."/>
            <person name="Munk A.C."/>
            <person name="Brettin T."/>
            <person name="Detter J.C."/>
            <person name="Han C."/>
            <person name="Tapia R."/>
            <person name="Larimer F."/>
            <person name="Land M."/>
            <person name="Hauser L."/>
            <person name="Kyrpides N."/>
            <person name="Mikhailova N."/>
            <person name="Nelson K.E."/>
            <person name="Gogarten J.P."/>
            <person name="Noll K.M."/>
        </authorList>
    </citation>
    <scope>NUCLEOTIDE SEQUENCE [LARGE SCALE GENOMIC DNA]</scope>
    <source>
        <strain evidence="3">ATCC BAA-489 / DSM 13996 / JCM 10882 / RKU-10</strain>
    </source>
</reference>
<keyword evidence="1" id="KW-0175">Coiled coil</keyword>
<name>D2C621_THEP2</name>
<sequence>MIFVFLVSYHNYQVALEKHNRLMSKYQELKTKIEEQKALNEKLLEVIENEKLRGHNLTQTGQGAGNESEGAR</sequence>
<protein>
    <submittedName>
        <fullName evidence="2">Heat shock protein 70kD</fullName>
    </submittedName>
</protein>
<keyword evidence="2" id="KW-0346">Stress response</keyword>
<dbReference type="EMBL" id="CP001839">
    <property type="protein sequence ID" value="ADA66407.1"/>
    <property type="molecule type" value="Genomic_DNA"/>
</dbReference>
<dbReference type="RefSeq" id="WP_008192222.1">
    <property type="nucleotide sequence ID" value="NC_013642.1"/>
</dbReference>
<gene>
    <name evidence="2" type="ordered locus">Tnap_0303</name>
</gene>
<dbReference type="KEGG" id="tnp:Tnap_0303"/>
<feature type="coiled-coil region" evidence="1">
    <location>
        <begin position="12"/>
        <end position="53"/>
    </location>
</feature>
<evidence type="ECO:0000256" key="1">
    <source>
        <dbReference type="SAM" id="Coils"/>
    </source>
</evidence>